<dbReference type="Proteomes" id="UP000519897">
    <property type="component" value="Unassembled WGS sequence"/>
</dbReference>
<keyword evidence="3" id="KW-1185">Reference proteome</keyword>
<dbReference type="AlphaFoldDB" id="A0A7W6PQ70"/>
<feature type="transmembrane region" description="Helical" evidence="1">
    <location>
        <begin position="63"/>
        <end position="86"/>
    </location>
</feature>
<proteinExistence type="predicted"/>
<accession>A0A7W6PQ70</accession>
<dbReference type="RefSeq" id="WP_165132867.1">
    <property type="nucleotide sequence ID" value="NZ_CP049250.1"/>
</dbReference>
<keyword evidence="1" id="KW-1133">Transmembrane helix</keyword>
<reference evidence="2 3" key="1">
    <citation type="submission" date="2020-08" db="EMBL/GenBank/DDBJ databases">
        <title>Genomic Encyclopedia of Type Strains, Phase IV (KMG-IV): sequencing the most valuable type-strain genomes for metagenomic binning, comparative biology and taxonomic classification.</title>
        <authorList>
            <person name="Goeker M."/>
        </authorList>
    </citation>
    <scope>NUCLEOTIDE SEQUENCE [LARGE SCALE GENOMIC DNA]</scope>
    <source>
        <strain evidence="2 3">DSM 29514</strain>
    </source>
</reference>
<protein>
    <submittedName>
        <fullName evidence="2">Uncharacterized protein</fullName>
    </submittedName>
</protein>
<keyword evidence="1" id="KW-0472">Membrane</keyword>
<evidence type="ECO:0000313" key="2">
    <source>
        <dbReference type="EMBL" id="MBB4143203.1"/>
    </source>
</evidence>
<name>A0A7W6PQ70_9HYPH</name>
<feature type="transmembrane region" description="Helical" evidence="1">
    <location>
        <begin position="38"/>
        <end position="57"/>
    </location>
</feature>
<sequence length="91" mass="10012">MADILVSQLTDPFRIGMMFFLLVTAIRTRDTMGMKAPLAMGVVFVAILLPMTTAASAEVARFTSIGLGIVSNALILGVFLVGWFFWEKQKR</sequence>
<evidence type="ECO:0000313" key="3">
    <source>
        <dbReference type="Proteomes" id="UP000519897"/>
    </source>
</evidence>
<keyword evidence="1" id="KW-0812">Transmembrane</keyword>
<organism evidence="2 3">
    <name type="scientific">Rhizobium rhizoryzae</name>
    <dbReference type="NCBI Taxonomy" id="451876"/>
    <lineage>
        <taxon>Bacteria</taxon>
        <taxon>Pseudomonadati</taxon>
        <taxon>Pseudomonadota</taxon>
        <taxon>Alphaproteobacteria</taxon>
        <taxon>Hyphomicrobiales</taxon>
        <taxon>Rhizobiaceae</taxon>
        <taxon>Rhizobium/Agrobacterium group</taxon>
        <taxon>Rhizobium</taxon>
    </lineage>
</organism>
<gene>
    <name evidence="2" type="ORF">GGQ72_001702</name>
</gene>
<dbReference type="EMBL" id="JACIEC010000001">
    <property type="protein sequence ID" value="MBB4143203.1"/>
    <property type="molecule type" value="Genomic_DNA"/>
</dbReference>
<comment type="caution">
    <text evidence="2">The sequence shown here is derived from an EMBL/GenBank/DDBJ whole genome shotgun (WGS) entry which is preliminary data.</text>
</comment>
<evidence type="ECO:0000256" key="1">
    <source>
        <dbReference type="SAM" id="Phobius"/>
    </source>
</evidence>
<feature type="transmembrane region" description="Helical" evidence="1">
    <location>
        <begin position="6"/>
        <end position="26"/>
    </location>
</feature>